<evidence type="ECO:0000256" key="5">
    <source>
        <dbReference type="ARBA" id="ARBA00012670"/>
    </source>
</evidence>
<evidence type="ECO:0000313" key="11">
    <source>
        <dbReference type="Proteomes" id="UP000621560"/>
    </source>
</evidence>
<evidence type="ECO:0000313" key="10">
    <source>
        <dbReference type="EMBL" id="MBD2845986.1"/>
    </source>
</evidence>
<dbReference type="Proteomes" id="UP000621560">
    <property type="component" value="Unassembled WGS sequence"/>
</dbReference>
<dbReference type="AlphaFoldDB" id="A0A927GS72"/>
<dbReference type="GO" id="GO:0000272">
    <property type="term" value="P:polysaccharide catabolic process"/>
    <property type="evidence" value="ECO:0007669"/>
    <property type="project" value="TreeGrafter"/>
</dbReference>
<keyword evidence="7" id="KW-0119">Carbohydrate metabolism</keyword>
<comment type="pathway">
    <text evidence="2">Glycan metabolism.</text>
</comment>
<keyword evidence="6" id="KW-0378">Hydrolase</keyword>
<dbReference type="InterPro" id="IPR055235">
    <property type="entry name" value="ASD1_cat"/>
</dbReference>
<dbReference type="SUPFAM" id="SSF51445">
    <property type="entry name" value="(Trans)glycosidases"/>
    <property type="match status" value="1"/>
</dbReference>
<evidence type="ECO:0000256" key="6">
    <source>
        <dbReference type="ARBA" id="ARBA00022801"/>
    </source>
</evidence>
<feature type="domain" description="Alpha-L-arabinofuranosidase C-terminal" evidence="9">
    <location>
        <begin position="296"/>
        <end position="488"/>
    </location>
</feature>
<dbReference type="InterPro" id="IPR013780">
    <property type="entry name" value="Glyco_hydro_b"/>
</dbReference>
<evidence type="ECO:0000256" key="3">
    <source>
        <dbReference type="ARBA" id="ARBA00007186"/>
    </source>
</evidence>
<dbReference type="InterPro" id="IPR017853">
    <property type="entry name" value="GH"/>
</dbReference>
<evidence type="ECO:0000256" key="4">
    <source>
        <dbReference type="ARBA" id="ARBA00011165"/>
    </source>
</evidence>
<dbReference type="InterPro" id="IPR010720">
    <property type="entry name" value="Alpha-L-AF_C"/>
</dbReference>
<dbReference type="Pfam" id="PF22848">
    <property type="entry name" value="ASD1_dom"/>
    <property type="match status" value="1"/>
</dbReference>
<reference evidence="10" key="1">
    <citation type="submission" date="2020-09" db="EMBL/GenBank/DDBJ databases">
        <title>A novel bacterium of genus Paenibacillus, isolated from South China Sea.</title>
        <authorList>
            <person name="Huang H."/>
            <person name="Mo K."/>
            <person name="Hu Y."/>
        </authorList>
    </citation>
    <scope>NUCLEOTIDE SEQUENCE</scope>
    <source>
        <strain evidence="10">IB182496</strain>
    </source>
</reference>
<keyword evidence="8" id="KW-0326">Glycosidase</keyword>
<dbReference type="SMART" id="SM00813">
    <property type="entry name" value="Alpha-L-AF_C"/>
    <property type="match status" value="1"/>
</dbReference>
<accession>A0A927GS72</accession>
<dbReference type="GO" id="GO:0046556">
    <property type="term" value="F:alpha-L-arabinofuranosidase activity"/>
    <property type="evidence" value="ECO:0007669"/>
    <property type="project" value="UniProtKB-EC"/>
</dbReference>
<dbReference type="SUPFAM" id="SSF51011">
    <property type="entry name" value="Glycosyl hydrolase domain"/>
    <property type="match status" value="1"/>
</dbReference>
<organism evidence="10 11">
    <name type="scientific">Paenibacillus sabuli</name>
    <dbReference type="NCBI Taxonomy" id="2772509"/>
    <lineage>
        <taxon>Bacteria</taxon>
        <taxon>Bacillati</taxon>
        <taxon>Bacillota</taxon>
        <taxon>Bacilli</taxon>
        <taxon>Bacillales</taxon>
        <taxon>Paenibacillaceae</taxon>
        <taxon>Paenibacillus</taxon>
    </lineage>
</organism>
<comment type="subunit">
    <text evidence="4">Homohexamer; trimer of dimers.</text>
</comment>
<dbReference type="EC" id="3.2.1.55" evidence="5"/>
<evidence type="ECO:0000259" key="9">
    <source>
        <dbReference type="SMART" id="SM00813"/>
    </source>
</evidence>
<keyword evidence="11" id="KW-1185">Reference proteome</keyword>
<dbReference type="PANTHER" id="PTHR43576">
    <property type="entry name" value="ALPHA-L-ARABINOFURANOSIDASE C-RELATED"/>
    <property type="match status" value="1"/>
</dbReference>
<comment type="catalytic activity">
    <reaction evidence="1">
        <text>Hydrolysis of terminal non-reducing alpha-L-arabinofuranoside residues in alpha-L-arabinosides.</text>
        <dbReference type="EC" id="3.2.1.55"/>
    </reaction>
</comment>
<evidence type="ECO:0000256" key="2">
    <source>
        <dbReference type="ARBA" id="ARBA00004881"/>
    </source>
</evidence>
<dbReference type="GO" id="GO:0046373">
    <property type="term" value="P:L-arabinose metabolic process"/>
    <property type="evidence" value="ECO:0007669"/>
    <property type="project" value="InterPro"/>
</dbReference>
<comment type="similarity">
    <text evidence="3">Belongs to the glycosyl hydrolase 51 family.</text>
</comment>
<dbReference type="RefSeq" id="WP_190918068.1">
    <property type="nucleotide sequence ID" value="NZ_JACXIZ010000020.1"/>
</dbReference>
<name>A0A927GS72_9BACL</name>
<comment type="caution">
    <text evidence="10">The sequence shown here is derived from an EMBL/GenBank/DDBJ whole genome shotgun (WGS) entry which is preliminary data.</text>
</comment>
<dbReference type="Gene3D" id="3.20.20.80">
    <property type="entry name" value="Glycosidases"/>
    <property type="match status" value="1"/>
</dbReference>
<proteinExistence type="inferred from homology"/>
<gene>
    <name evidence="10" type="ORF">IDH44_12345</name>
</gene>
<sequence length="496" mass="55676">MTANITLNADRVAGTIDRNLYGHFAEHLGRCIYEGIWVGEDSPISNTNGIRNDVLEALRRLQVPVLRWPGGCFADEYHWKDGIGPRGDRKRMVNTHWGGVVENNHFGTHEFLMLCELLDCAPYINGNVGSGTVQEMAEWVEYMTFDGVSPMAELRQANGRKAPWKVPYFGVGNENWGCGGNMRPEYYADLYRQFQTYVRQYGDNKITKIACGPGGADYRWTETVMREAHAKMDAFTLHHYTVPGPSWQDKGEAIGFTEQEWFTTMERALQMDELITRHSAIMDQYDPERRIGLIVDEWGTWFNVEPGTNPGFLYQQNTVRDALVAAATLHIFQKHCKRVRMANLAQTVNVLQAVILTEGERMLLTPTYHVFEMLKVHQDAELLDVHLQSESYELEGRELPQLSVSASRSSDGRIHLSLANLHPTRSAPLKLAVRGAATEGLRLSAVELTGDAMDAHNTFDQPERVKPRAADALVLESGAVHGSVAPMSVTLVTLQS</sequence>
<dbReference type="Gene3D" id="2.60.40.1180">
    <property type="entry name" value="Golgi alpha-mannosidase II"/>
    <property type="match status" value="1"/>
</dbReference>
<dbReference type="PANTHER" id="PTHR43576:SF2">
    <property type="entry name" value="INTRACELLULAR EXO-ALPHA-L-ARABINOFURANOSIDASE 2"/>
    <property type="match status" value="1"/>
</dbReference>
<dbReference type="EMBL" id="JACXIZ010000020">
    <property type="protein sequence ID" value="MBD2845986.1"/>
    <property type="molecule type" value="Genomic_DNA"/>
</dbReference>
<dbReference type="Pfam" id="PF06964">
    <property type="entry name" value="Alpha-L-AF_C"/>
    <property type="match status" value="1"/>
</dbReference>
<protein>
    <recommendedName>
        <fullName evidence="5">non-reducing end alpha-L-arabinofuranosidase</fullName>
        <ecNumber evidence="5">3.2.1.55</ecNumber>
    </recommendedName>
</protein>
<evidence type="ECO:0000256" key="1">
    <source>
        <dbReference type="ARBA" id="ARBA00001462"/>
    </source>
</evidence>
<evidence type="ECO:0000256" key="7">
    <source>
        <dbReference type="ARBA" id="ARBA00023277"/>
    </source>
</evidence>
<evidence type="ECO:0000256" key="8">
    <source>
        <dbReference type="ARBA" id="ARBA00023295"/>
    </source>
</evidence>